<keyword evidence="1" id="KW-0175">Coiled coil</keyword>
<name>A0A921K0F0_9LACO</name>
<evidence type="ECO:0000313" key="5">
    <source>
        <dbReference type="Proteomes" id="UP000707535"/>
    </source>
</evidence>
<sequence>METHVYINNREASSKASDGVSKAVFPDPCWTPPSPPAGPIVVPYPNTAYASTMKDGTITVFICNSMVAKEDISFFSTSTGDEPATQSQPKGVITGVIKGKAYFKSWSPNVKFEGKCVARHEDLMTHNHGSEPGNTITGTYKDTLDMPVQCKKEEDRIRKACKPDEDNKNDDEDEKKKEENRRNHVKNKNFMKLMGKEIGGKLETLDDKVRNTYAKLKTPENEWIFSHCTGLWIKPRFGLEEYNKLLKELTEDFNKKVASLIEPMLEQLKQEIIDKAQTAALHKAEKLAAHAAGRWAVGTIGATAAGVGAVVTETIATIWNVCDAIGTAYDTAKLGIEAYKKLDEIKDILSLVKQAKAELENTLKNMTPSQMMATGMGALARINPCTRARRCLLVDYNKTGAKKSIETGKGCCPGQTGHHLIPDEMAKGHCSGYSKGGAPTVCVEGTNNGNGTHGKMHDEMIKDIKAYKKSGWFSDKDKIDYEDAKEIALDGFERTFPESRCSRACLRKQLDNYYKNCDDDMPAVAGKAFTEDEVDSQNTETPTGNKR</sequence>
<evidence type="ECO:0000313" key="4">
    <source>
        <dbReference type="EMBL" id="HJE97044.1"/>
    </source>
</evidence>
<evidence type="ECO:0000259" key="3">
    <source>
        <dbReference type="Pfam" id="PF15635"/>
    </source>
</evidence>
<proteinExistence type="predicted"/>
<evidence type="ECO:0000256" key="2">
    <source>
        <dbReference type="SAM" id="MobiDB-lite"/>
    </source>
</evidence>
<evidence type="ECO:0000256" key="1">
    <source>
        <dbReference type="SAM" id="Coils"/>
    </source>
</evidence>
<dbReference type="EMBL" id="DYXG01000052">
    <property type="protein sequence ID" value="HJE97044.1"/>
    <property type="molecule type" value="Genomic_DNA"/>
</dbReference>
<feature type="region of interest" description="Disordered" evidence="2">
    <location>
        <begin position="161"/>
        <end position="186"/>
    </location>
</feature>
<comment type="caution">
    <text evidence="4">The sequence shown here is derived from an EMBL/GenBank/DDBJ whole genome shotgun (WGS) entry which is preliminary data.</text>
</comment>
<feature type="region of interest" description="Disordered" evidence="2">
    <location>
        <begin position="528"/>
        <end position="547"/>
    </location>
</feature>
<dbReference type="Pfam" id="PF13665">
    <property type="entry name" value="Tox-PAAR-like"/>
    <property type="match status" value="1"/>
</dbReference>
<dbReference type="Pfam" id="PF15635">
    <property type="entry name" value="Tox-GHH2"/>
    <property type="match status" value="1"/>
</dbReference>
<organism evidence="4 5">
    <name type="scientific">Ligilactobacillus acidipiscis</name>
    <dbReference type="NCBI Taxonomy" id="89059"/>
    <lineage>
        <taxon>Bacteria</taxon>
        <taxon>Bacillati</taxon>
        <taxon>Bacillota</taxon>
        <taxon>Bacilli</taxon>
        <taxon>Lactobacillales</taxon>
        <taxon>Lactobacillaceae</taxon>
        <taxon>Ligilactobacillus</taxon>
    </lineage>
</organism>
<dbReference type="InterPro" id="IPR028917">
    <property type="entry name" value="Tox-GHH2_domain"/>
</dbReference>
<dbReference type="AlphaFoldDB" id="A0A921K0F0"/>
<feature type="coiled-coil region" evidence="1">
    <location>
        <begin position="239"/>
        <end position="285"/>
    </location>
</feature>
<dbReference type="CDD" id="cd14740">
    <property type="entry name" value="PAAR_4"/>
    <property type="match status" value="1"/>
</dbReference>
<accession>A0A921K0F0</accession>
<protein>
    <submittedName>
        <fullName evidence="4">DUF4150 domain-containing protein</fullName>
    </submittedName>
</protein>
<reference evidence="4" key="2">
    <citation type="submission" date="2021-09" db="EMBL/GenBank/DDBJ databases">
        <authorList>
            <person name="Gilroy R."/>
        </authorList>
    </citation>
    <scope>NUCLEOTIDE SEQUENCE</scope>
    <source>
        <strain evidence="4">CHK174-6876</strain>
    </source>
</reference>
<dbReference type="Proteomes" id="UP000707535">
    <property type="component" value="Unassembled WGS sequence"/>
</dbReference>
<gene>
    <name evidence="4" type="ORF">K8V00_05430</name>
</gene>
<reference evidence="4" key="1">
    <citation type="journal article" date="2021" name="PeerJ">
        <title>Extensive microbial diversity within the chicken gut microbiome revealed by metagenomics and culture.</title>
        <authorList>
            <person name="Gilroy R."/>
            <person name="Ravi A."/>
            <person name="Getino M."/>
            <person name="Pursley I."/>
            <person name="Horton D.L."/>
            <person name="Alikhan N.F."/>
            <person name="Baker D."/>
            <person name="Gharbi K."/>
            <person name="Hall N."/>
            <person name="Watson M."/>
            <person name="Adriaenssens E.M."/>
            <person name="Foster-Nyarko E."/>
            <person name="Jarju S."/>
            <person name="Secka A."/>
            <person name="Antonio M."/>
            <person name="Oren A."/>
            <person name="Chaudhuri R.R."/>
            <person name="La Ragione R."/>
            <person name="Hildebrand F."/>
            <person name="Pallen M.J."/>
        </authorList>
    </citation>
    <scope>NUCLEOTIDE SEQUENCE</scope>
    <source>
        <strain evidence="4">CHK174-6876</strain>
    </source>
</reference>
<feature type="compositionally biased region" description="Polar residues" evidence="2">
    <location>
        <begin position="536"/>
        <end position="547"/>
    </location>
</feature>
<feature type="domain" description="Tox-GHH2" evidence="3">
    <location>
        <begin position="414"/>
        <end position="513"/>
    </location>
</feature>